<evidence type="ECO:0000313" key="1">
    <source>
        <dbReference type="EMBL" id="JAH70877.1"/>
    </source>
</evidence>
<reference evidence="1" key="1">
    <citation type="submission" date="2014-11" db="EMBL/GenBank/DDBJ databases">
        <authorList>
            <person name="Amaro Gonzalez C."/>
        </authorList>
    </citation>
    <scope>NUCLEOTIDE SEQUENCE</scope>
</reference>
<name>A0A0E9UYJ7_ANGAN</name>
<dbReference type="EMBL" id="GBXM01037700">
    <property type="protein sequence ID" value="JAH70877.1"/>
    <property type="molecule type" value="Transcribed_RNA"/>
</dbReference>
<accession>A0A0E9UYJ7</accession>
<organism evidence="1">
    <name type="scientific">Anguilla anguilla</name>
    <name type="common">European freshwater eel</name>
    <name type="synonym">Muraena anguilla</name>
    <dbReference type="NCBI Taxonomy" id="7936"/>
    <lineage>
        <taxon>Eukaryota</taxon>
        <taxon>Metazoa</taxon>
        <taxon>Chordata</taxon>
        <taxon>Craniata</taxon>
        <taxon>Vertebrata</taxon>
        <taxon>Euteleostomi</taxon>
        <taxon>Actinopterygii</taxon>
        <taxon>Neopterygii</taxon>
        <taxon>Teleostei</taxon>
        <taxon>Anguilliformes</taxon>
        <taxon>Anguillidae</taxon>
        <taxon>Anguilla</taxon>
    </lineage>
</organism>
<proteinExistence type="predicted"/>
<reference evidence="1" key="2">
    <citation type="journal article" date="2015" name="Fish Shellfish Immunol.">
        <title>Early steps in the European eel (Anguilla anguilla)-Vibrio vulnificus interaction in the gills: Role of the RtxA13 toxin.</title>
        <authorList>
            <person name="Callol A."/>
            <person name="Pajuelo D."/>
            <person name="Ebbesson L."/>
            <person name="Teles M."/>
            <person name="MacKenzie S."/>
            <person name="Amaro C."/>
        </authorList>
    </citation>
    <scope>NUCLEOTIDE SEQUENCE</scope>
</reference>
<sequence length="15" mass="1834">MRLPTEHKYCIVCLK</sequence>
<protein>
    <submittedName>
        <fullName evidence="1">Uncharacterized protein</fullName>
    </submittedName>
</protein>